<name>A0A0F5PML5_9THEO</name>
<evidence type="ECO:0000256" key="8">
    <source>
        <dbReference type="ARBA" id="ARBA00022827"/>
    </source>
</evidence>
<dbReference type="InterPro" id="IPR049312">
    <property type="entry name" value="GIDA_C_N"/>
</dbReference>
<feature type="domain" description="tRNA uridine 5-carboxymethylaminomethyl modification enzyme C-terminal subdomain" evidence="13">
    <location>
        <begin position="549"/>
        <end position="620"/>
    </location>
</feature>
<reference evidence="14 15" key="1">
    <citation type="submission" date="2008-07" db="EMBL/GenBank/DDBJ databases">
        <authorList>
            <person name="Gonzalez J."/>
            <person name="Sokolova T."/>
            <person name="Ferriera S."/>
            <person name="Johnson J."/>
            <person name="Kravitz S."/>
            <person name="Beeson K."/>
            <person name="Sutton G."/>
            <person name="Rogers Y.-H."/>
            <person name="Friedman R."/>
            <person name="Frazier M."/>
            <person name="Venter J.C."/>
        </authorList>
    </citation>
    <scope>NUCLEOTIDE SEQUENCE [LARGE SCALE GENOMIC DNA]</scope>
    <source>
        <strain evidence="14 15">DSM 12653</strain>
    </source>
</reference>
<dbReference type="FunFam" id="3.50.50.60:FF:000002">
    <property type="entry name" value="tRNA uridine 5-carboxymethylaminomethyl modification enzyme MnmG"/>
    <property type="match status" value="1"/>
</dbReference>
<dbReference type="PROSITE" id="PS01280">
    <property type="entry name" value="GIDA_1"/>
    <property type="match status" value="1"/>
</dbReference>
<proteinExistence type="inferred from homology"/>
<gene>
    <name evidence="12" type="primary">mnmG</name>
    <name evidence="12" type="synonym">gidA</name>
    <name evidence="14" type="ORF">CDSM653_01102</name>
</gene>
<evidence type="ECO:0000256" key="6">
    <source>
        <dbReference type="ARBA" id="ARBA00022630"/>
    </source>
</evidence>
<evidence type="ECO:0000256" key="7">
    <source>
        <dbReference type="ARBA" id="ARBA00022694"/>
    </source>
</evidence>
<dbReference type="Gene3D" id="1.10.150.570">
    <property type="entry name" value="GidA associated domain, C-terminal subdomain"/>
    <property type="match status" value="1"/>
</dbReference>
<evidence type="ECO:0000256" key="2">
    <source>
        <dbReference type="ARBA" id="ARBA00003717"/>
    </source>
</evidence>
<evidence type="ECO:0000256" key="3">
    <source>
        <dbReference type="ARBA" id="ARBA00007653"/>
    </source>
</evidence>
<dbReference type="GO" id="GO:0050660">
    <property type="term" value="F:flavin adenine dinucleotide binding"/>
    <property type="evidence" value="ECO:0007669"/>
    <property type="project" value="UniProtKB-UniRule"/>
</dbReference>
<dbReference type="Pfam" id="PF01134">
    <property type="entry name" value="GIDA"/>
    <property type="match status" value="1"/>
</dbReference>
<comment type="similarity">
    <text evidence="3 12">Belongs to the MnmG family.</text>
</comment>
<reference evidence="14 15" key="2">
    <citation type="journal article" date="2015" name="BMC Genomics">
        <title>Analysis of three genomes within the thermophilic bacterial species Caldanaerobacter subterraneus with a focus on carbon monoxide dehydrogenase evolution and hydrolase diversity.</title>
        <authorList>
            <person name="Sant'Anna F.H."/>
            <person name="Lebedinsky A.V."/>
            <person name="Sokolova T.G."/>
            <person name="Robb F.T."/>
            <person name="Gonzalez J.M."/>
        </authorList>
    </citation>
    <scope>NUCLEOTIDE SEQUENCE [LARGE SCALE GENOMIC DNA]</scope>
    <source>
        <strain evidence="14 15">DSM 12653</strain>
    </source>
</reference>
<keyword evidence="9 12" id="KW-0520">NAD</keyword>
<dbReference type="PANTHER" id="PTHR11806:SF0">
    <property type="entry name" value="PROTEIN MTO1 HOMOLOG, MITOCHONDRIAL"/>
    <property type="match status" value="1"/>
</dbReference>
<comment type="subunit">
    <text evidence="10 12">Homodimer. Heterotetramer of two MnmE and two MnmG subunits.</text>
</comment>
<dbReference type="Gene3D" id="3.50.50.60">
    <property type="entry name" value="FAD/NAD(P)-binding domain"/>
    <property type="match status" value="2"/>
</dbReference>
<dbReference type="InterPro" id="IPR040131">
    <property type="entry name" value="MnmG_N"/>
</dbReference>
<dbReference type="EMBL" id="ABXP02000066">
    <property type="protein sequence ID" value="KKC29873.1"/>
    <property type="molecule type" value="Genomic_DNA"/>
</dbReference>
<reference evidence="15" key="3">
    <citation type="submission" date="2015-02" db="EMBL/GenBank/DDBJ databases">
        <title>Genome analysis of three genomes within the thermophilic hydrogenogenic bacterial species Caldanaerobacter subterraneus.</title>
        <authorList>
            <person name="Sant'Anna F.H."/>
            <person name="Lebedinsky A."/>
            <person name="Sokolova T."/>
            <person name="Robb F.T."/>
            <person name="Gonzalez J.M."/>
        </authorList>
    </citation>
    <scope>NUCLEOTIDE SEQUENCE [LARGE SCALE GENOMIC DNA]</scope>
    <source>
        <strain evidence="15">DSM 12653</strain>
    </source>
</reference>
<dbReference type="NCBIfam" id="TIGR00136">
    <property type="entry name" value="mnmG_gidA"/>
    <property type="match status" value="1"/>
</dbReference>
<dbReference type="SMART" id="SM01228">
    <property type="entry name" value="GIDA_assoc_3"/>
    <property type="match status" value="1"/>
</dbReference>
<dbReference type="AlphaFoldDB" id="A0A0F5PML5"/>
<comment type="cofactor">
    <cofactor evidence="1 12">
        <name>FAD</name>
        <dbReference type="ChEBI" id="CHEBI:57692"/>
    </cofactor>
</comment>
<comment type="caution">
    <text evidence="14">The sequence shown here is derived from an EMBL/GenBank/DDBJ whole genome shotgun (WGS) entry which is preliminary data.</text>
</comment>
<dbReference type="PANTHER" id="PTHR11806">
    <property type="entry name" value="GLUCOSE INHIBITED DIVISION PROTEIN A"/>
    <property type="match status" value="1"/>
</dbReference>
<dbReference type="Pfam" id="PF13932">
    <property type="entry name" value="SAM_GIDA_C"/>
    <property type="match status" value="1"/>
</dbReference>
<dbReference type="PROSITE" id="PS01281">
    <property type="entry name" value="GIDA_2"/>
    <property type="match status" value="1"/>
</dbReference>
<dbReference type="InterPro" id="IPR036188">
    <property type="entry name" value="FAD/NAD-bd_sf"/>
</dbReference>
<evidence type="ECO:0000256" key="5">
    <source>
        <dbReference type="ARBA" id="ARBA00022490"/>
    </source>
</evidence>
<evidence type="ECO:0000256" key="10">
    <source>
        <dbReference type="ARBA" id="ARBA00025948"/>
    </source>
</evidence>
<dbReference type="InterPro" id="IPR044920">
    <property type="entry name" value="MnmG_C_subdom_sf"/>
</dbReference>
<organism evidence="14 15">
    <name type="scientific">Caldanaerobacter subterraneus subsp. pacificus DSM 12653</name>
    <dbReference type="NCBI Taxonomy" id="391606"/>
    <lineage>
        <taxon>Bacteria</taxon>
        <taxon>Bacillati</taxon>
        <taxon>Bacillota</taxon>
        <taxon>Clostridia</taxon>
        <taxon>Thermoanaerobacterales</taxon>
        <taxon>Thermoanaerobacteraceae</taxon>
        <taxon>Caldanaerobacter</taxon>
    </lineage>
</organism>
<comment type="function">
    <text evidence="2 12">NAD-binding protein involved in the addition of a carboxymethylaminomethyl (cmnm) group at the wobble position (U34) of certain tRNAs, forming tRNA-cmnm(5)s(2)U34.</text>
</comment>
<dbReference type="SUPFAM" id="SSF51905">
    <property type="entry name" value="FAD/NAD(P)-binding domain"/>
    <property type="match status" value="1"/>
</dbReference>
<dbReference type="Proteomes" id="UP000010146">
    <property type="component" value="Unassembled WGS sequence"/>
</dbReference>
<dbReference type="InterPro" id="IPR047001">
    <property type="entry name" value="MnmG_C_subdom"/>
</dbReference>
<feature type="binding site" evidence="12">
    <location>
        <begin position="276"/>
        <end position="290"/>
    </location>
    <ligand>
        <name>NAD(+)</name>
        <dbReference type="ChEBI" id="CHEBI:57540"/>
    </ligand>
</feature>
<comment type="subcellular location">
    <subcellularLocation>
        <location evidence="12">Cytoplasm</location>
    </subcellularLocation>
</comment>
<dbReference type="InterPro" id="IPR026904">
    <property type="entry name" value="MnmG_C"/>
</dbReference>
<comment type="caution">
    <text evidence="12">Lacks conserved residue(s) required for the propagation of feature annotation.</text>
</comment>
<evidence type="ECO:0000313" key="15">
    <source>
        <dbReference type="Proteomes" id="UP000010146"/>
    </source>
</evidence>
<evidence type="ECO:0000256" key="12">
    <source>
        <dbReference type="HAMAP-Rule" id="MF_00129"/>
    </source>
</evidence>
<dbReference type="Gene3D" id="1.10.10.1800">
    <property type="entry name" value="tRNA uridine 5-carboxymethylaminomethyl modification enzyme MnmG/GidA"/>
    <property type="match status" value="1"/>
</dbReference>
<feature type="binding site" evidence="12">
    <location>
        <begin position="17"/>
        <end position="22"/>
    </location>
    <ligand>
        <name>FAD</name>
        <dbReference type="ChEBI" id="CHEBI:57692"/>
    </ligand>
</feature>
<dbReference type="FunFam" id="1.10.10.1800:FF:000001">
    <property type="entry name" value="tRNA uridine 5-carboxymethylaminomethyl modification enzyme MnmG"/>
    <property type="match status" value="1"/>
</dbReference>
<dbReference type="GO" id="GO:0030488">
    <property type="term" value="P:tRNA methylation"/>
    <property type="evidence" value="ECO:0007669"/>
    <property type="project" value="TreeGrafter"/>
</dbReference>
<evidence type="ECO:0000256" key="9">
    <source>
        <dbReference type="ARBA" id="ARBA00023027"/>
    </source>
</evidence>
<evidence type="ECO:0000256" key="1">
    <source>
        <dbReference type="ARBA" id="ARBA00001974"/>
    </source>
</evidence>
<dbReference type="GO" id="GO:0005829">
    <property type="term" value="C:cytosol"/>
    <property type="evidence" value="ECO:0007669"/>
    <property type="project" value="TreeGrafter"/>
</dbReference>
<dbReference type="InterPro" id="IPR002218">
    <property type="entry name" value="MnmG-rel"/>
</dbReference>
<evidence type="ECO:0000256" key="11">
    <source>
        <dbReference type="ARBA" id="ARBA00031800"/>
    </source>
</evidence>
<dbReference type="FunFam" id="1.10.150.570:FF:000001">
    <property type="entry name" value="tRNA uridine 5-carboxymethylaminomethyl modification enzyme MnmG"/>
    <property type="match status" value="1"/>
</dbReference>
<keyword evidence="6 12" id="KW-0285">Flavoprotein</keyword>
<keyword evidence="5 12" id="KW-0963">Cytoplasm</keyword>
<evidence type="ECO:0000313" key="14">
    <source>
        <dbReference type="EMBL" id="KKC29873.1"/>
    </source>
</evidence>
<dbReference type="HAMAP" id="MF_00129">
    <property type="entry name" value="MnmG_GidA"/>
    <property type="match status" value="1"/>
</dbReference>
<dbReference type="InterPro" id="IPR004416">
    <property type="entry name" value="MnmG"/>
</dbReference>
<dbReference type="InterPro" id="IPR020595">
    <property type="entry name" value="MnmG-rel_CS"/>
</dbReference>
<evidence type="ECO:0000259" key="13">
    <source>
        <dbReference type="SMART" id="SM01228"/>
    </source>
</evidence>
<dbReference type="GO" id="GO:0002098">
    <property type="term" value="P:tRNA wobble uridine modification"/>
    <property type="evidence" value="ECO:0007669"/>
    <property type="project" value="InterPro"/>
</dbReference>
<keyword evidence="8 12" id="KW-0274">FAD</keyword>
<sequence>MVFMRFVAGEYDVCVVGLGHAGSEAALASARLGLSTVGFATNLDAIALMACNPSIGGPAKAQLVREIDALGGQMAINTDKSLLQMRTLNTSKGPAVRSLRAQVDKKLYQMNMKHTLERQENLDIKQAEIVDILVKDNKVTGVVTKLGAIYKCKACIITTGTFLKGRVIIGEVDFESGPSGLFPASELSEALKRLGFKLMRFKTGTPPRVDKRSIDFSKMEIQPGDEVITPFSFMHDKIEIEQMPCWLTYTNEKTHKIIRDNIHRAPLFTGAITGVGVRYCPSIEDKVVKFPHRERHQIFIEPEGRDTYEMYVQGMSSSLPEDVQLEFLRTVPGLENVRVMRPAYAIEYDCIDPTQLKATLESKWIEGLYFAGQVNGTSGYEEAAAQGLMAGINAAMKILNKPPVVLDRSQAYIGILIDDLVTKGTNEPYRMLTSRAEYRLLLRQDNADFRLTEIGKEIGLVTEERYEKFLRKKIQLEKEMRRLSTVMVRPTEEVNNFLISRGSTPLVSGVDLYTLLKRPEVDYKSTKFLDPDRPDDILDSVAEQIDINIKYEGYILKQLRQVEQFKAMENKKIPEDIDYYQISGLSNEAKEKLSKIRPTSVGQASRISGVSPADISVLLIYLQQMKKMKSNESRIS</sequence>
<accession>A0A0F5PML5</accession>
<keyword evidence="7 12" id="KW-0819">tRNA processing</keyword>
<protein>
    <recommendedName>
        <fullName evidence="4 12">tRNA uridine 5-carboxymethylaminomethyl modification enzyme MnmG</fullName>
    </recommendedName>
    <alternativeName>
        <fullName evidence="11 12">Glucose-inhibited division protein A</fullName>
    </alternativeName>
</protein>
<evidence type="ECO:0000256" key="4">
    <source>
        <dbReference type="ARBA" id="ARBA00020461"/>
    </source>
</evidence>
<dbReference type="Pfam" id="PF21680">
    <property type="entry name" value="GIDA_C_1st"/>
    <property type="match status" value="1"/>
</dbReference>